<keyword evidence="1" id="KW-0479">Metal-binding</keyword>
<evidence type="ECO:0000256" key="6">
    <source>
        <dbReference type="SAM" id="MobiDB-lite"/>
    </source>
</evidence>
<gene>
    <name evidence="8" type="primary">GFI1B</name>
    <name evidence="8" type="ORF">Anas_13928</name>
</gene>
<feature type="compositionally biased region" description="Basic and acidic residues" evidence="6">
    <location>
        <begin position="224"/>
        <end position="233"/>
    </location>
</feature>
<dbReference type="PROSITE" id="PS00028">
    <property type="entry name" value="ZINC_FINGER_C2H2_1"/>
    <property type="match status" value="1"/>
</dbReference>
<organism evidence="8 9">
    <name type="scientific">Armadillidium nasatum</name>
    <dbReference type="NCBI Taxonomy" id="96803"/>
    <lineage>
        <taxon>Eukaryota</taxon>
        <taxon>Metazoa</taxon>
        <taxon>Ecdysozoa</taxon>
        <taxon>Arthropoda</taxon>
        <taxon>Crustacea</taxon>
        <taxon>Multicrustacea</taxon>
        <taxon>Malacostraca</taxon>
        <taxon>Eumalacostraca</taxon>
        <taxon>Peracarida</taxon>
        <taxon>Isopoda</taxon>
        <taxon>Oniscidea</taxon>
        <taxon>Crinocheta</taxon>
        <taxon>Armadillidiidae</taxon>
        <taxon>Armadillidium</taxon>
    </lineage>
</organism>
<comment type="caution">
    <text evidence="8">The sequence shown here is derived from an EMBL/GenBank/DDBJ whole genome shotgun (WGS) entry which is preliminary data.</text>
</comment>
<feature type="domain" description="C2H2-type" evidence="7">
    <location>
        <begin position="250"/>
        <end position="277"/>
    </location>
</feature>
<reference evidence="8 9" key="1">
    <citation type="journal article" date="2019" name="PLoS Biol.">
        <title>Sex chromosomes control vertical transmission of feminizing Wolbachia symbionts in an isopod.</title>
        <authorList>
            <person name="Becking T."/>
            <person name="Chebbi M.A."/>
            <person name="Giraud I."/>
            <person name="Moumen B."/>
            <person name="Laverre T."/>
            <person name="Caubet Y."/>
            <person name="Peccoud J."/>
            <person name="Gilbert C."/>
            <person name="Cordaux R."/>
        </authorList>
    </citation>
    <scope>NUCLEOTIDE SEQUENCE [LARGE SCALE GENOMIC DNA]</scope>
    <source>
        <strain evidence="8">ANa2</strain>
        <tissue evidence="8">Whole body excluding digestive tract and cuticle</tissue>
    </source>
</reference>
<keyword evidence="2" id="KW-0677">Repeat</keyword>
<dbReference type="SMART" id="SM00355">
    <property type="entry name" value="ZnF_C2H2"/>
    <property type="match status" value="4"/>
</dbReference>
<dbReference type="SUPFAM" id="SSF57667">
    <property type="entry name" value="beta-beta-alpha zinc fingers"/>
    <property type="match status" value="1"/>
</dbReference>
<dbReference type="OrthoDB" id="6077919at2759"/>
<dbReference type="GO" id="GO:0008270">
    <property type="term" value="F:zinc ion binding"/>
    <property type="evidence" value="ECO:0007669"/>
    <property type="project" value="UniProtKB-KW"/>
</dbReference>
<proteinExistence type="predicted"/>
<keyword evidence="4" id="KW-0862">Zinc</keyword>
<evidence type="ECO:0000259" key="7">
    <source>
        <dbReference type="PROSITE" id="PS50157"/>
    </source>
</evidence>
<feature type="domain" description="C2H2-type" evidence="7">
    <location>
        <begin position="126"/>
        <end position="153"/>
    </location>
</feature>
<evidence type="ECO:0000313" key="9">
    <source>
        <dbReference type="Proteomes" id="UP000326759"/>
    </source>
</evidence>
<keyword evidence="9" id="KW-1185">Reference proteome</keyword>
<dbReference type="PANTHER" id="PTHR24409">
    <property type="entry name" value="ZINC FINGER PROTEIN 142"/>
    <property type="match status" value="1"/>
</dbReference>
<evidence type="ECO:0000256" key="3">
    <source>
        <dbReference type="ARBA" id="ARBA00022771"/>
    </source>
</evidence>
<evidence type="ECO:0000256" key="4">
    <source>
        <dbReference type="ARBA" id="ARBA00022833"/>
    </source>
</evidence>
<dbReference type="PANTHER" id="PTHR24409:SF295">
    <property type="entry name" value="AZ2-RELATED"/>
    <property type="match status" value="1"/>
</dbReference>
<dbReference type="FunFam" id="3.30.160.60:FF:000100">
    <property type="entry name" value="Zinc finger 45-like"/>
    <property type="match status" value="2"/>
</dbReference>
<protein>
    <submittedName>
        <fullName evidence="8">Zinc finger protein Gfi-1b</fullName>
    </submittedName>
</protein>
<name>A0A5N5TC15_9CRUS</name>
<accession>A0A5N5TC15</accession>
<sequence length="383" mass="45694">MDFNLLHLNVKCEMDVKEEILVFTEDQMKNEGSEEQLTRDALNEYQNQRIHFPEEGLTFNQSEEFKNLETFETEEIMKACYNYRETESVQHLQGFTREYEDESKMNIENFTKNMSESFSKEIERMFQCHLCSFRTNKKWTLKRHLLVHSNLKRFKCIQCGAEFKQKSDMNAHLIVHSDIKPFECSYCGLTFKRKKDLKVHLEHYNEGETKTVQNLKRLSSEKEKKLKVKKENLSQKSDSSSSSKEKSRDFHCHLCSFRTYKKWTLKRHLLVHSNLKECDLNAHSQEKIVTNLKCIARNLNAYEHISLYFIKSTKYLYSILKFFKNIVKNAPLEWYQISEITKELANTEKYNIAYLSLILHATNPFAKKIQYTIFLHFHFITSL</sequence>
<dbReference type="Pfam" id="PF00096">
    <property type="entry name" value="zf-C2H2"/>
    <property type="match status" value="1"/>
</dbReference>
<feature type="region of interest" description="Disordered" evidence="6">
    <location>
        <begin position="224"/>
        <end position="246"/>
    </location>
</feature>
<evidence type="ECO:0000313" key="8">
    <source>
        <dbReference type="EMBL" id="KAB7503797.1"/>
    </source>
</evidence>
<evidence type="ECO:0000256" key="1">
    <source>
        <dbReference type="ARBA" id="ARBA00022723"/>
    </source>
</evidence>
<dbReference type="InterPro" id="IPR036236">
    <property type="entry name" value="Znf_C2H2_sf"/>
</dbReference>
<dbReference type="EMBL" id="SEYY01004410">
    <property type="protein sequence ID" value="KAB7503797.1"/>
    <property type="molecule type" value="Genomic_DNA"/>
</dbReference>
<dbReference type="AlphaFoldDB" id="A0A5N5TC15"/>
<dbReference type="Proteomes" id="UP000326759">
    <property type="component" value="Unassembled WGS sequence"/>
</dbReference>
<evidence type="ECO:0000256" key="5">
    <source>
        <dbReference type="PROSITE-ProRule" id="PRU00042"/>
    </source>
</evidence>
<feature type="domain" description="C2H2-type" evidence="7">
    <location>
        <begin position="182"/>
        <end position="210"/>
    </location>
</feature>
<keyword evidence="3 5" id="KW-0863">Zinc-finger</keyword>
<dbReference type="InterPro" id="IPR013087">
    <property type="entry name" value="Znf_C2H2_type"/>
</dbReference>
<dbReference type="Gene3D" id="3.30.160.60">
    <property type="entry name" value="Classic Zinc Finger"/>
    <property type="match status" value="2"/>
</dbReference>
<dbReference type="PROSITE" id="PS50157">
    <property type="entry name" value="ZINC_FINGER_C2H2_2"/>
    <property type="match status" value="4"/>
</dbReference>
<dbReference type="GO" id="GO:0000977">
    <property type="term" value="F:RNA polymerase II transcription regulatory region sequence-specific DNA binding"/>
    <property type="evidence" value="ECO:0007669"/>
    <property type="project" value="TreeGrafter"/>
</dbReference>
<evidence type="ECO:0000256" key="2">
    <source>
        <dbReference type="ARBA" id="ARBA00022737"/>
    </source>
</evidence>
<feature type="domain" description="C2H2-type" evidence="7">
    <location>
        <begin position="154"/>
        <end position="181"/>
    </location>
</feature>
<dbReference type="GO" id="GO:0005634">
    <property type="term" value="C:nucleus"/>
    <property type="evidence" value="ECO:0007669"/>
    <property type="project" value="TreeGrafter"/>
</dbReference>
<dbReference type="GO" id="GO:0000981">
    <property type="term" value="F:DNA-binding transcription factor activity, RNA polymerase II-specific"/>
    <property type="evidence" value="ECO:0007669"/>
    <property type="project" value="TreeGrafter"/>
</dbReference>